<evidence type="ECO:0000313" key="12">
    <source>
        <dbReference type="RefSeq" id="XP_002734617.2"/>
    </source>
</evidence>
<dbReference type="InterPro" id="IPR000537">
    <property type="entry name" value="UbiA_prenyltransferase"/>
</dbReference>
<keyword evidence="8 9" id="KW-0472">Membrane</keyword>
<sequence length="468" mass="51666">MAAARHLCSLCGGPPLTSHAGYRVLTSIWCTGQHETGVYRNTKFRPYHSGFVGTASMARKLTNFYTYKCKGPIVEHRIRSSLFVTRQITSKTTTVYGEAKPNVEPISQTSVTNTDKNTPVNLSDTLPSNKTSALNTALVNNISKISPCPLEPEDGNKDVFTLDKSWTEQKLDFSKLPYYYMQLGKSRLTALVVLTAAGGYVMAPGDFYIGTLLFTTLGTFLTSSSANAINQFIEVPYDSQMARTRNRVLVQQLISPLHAATFAAVSGIAGTAILALGCNPLTAVLGLGNLALYTMVYTPMKRVSILNTWVGAVVGGVPPLMGWAACMGHLDPGAWLLAGFLYAWQFPHFNSLSWNLRGEYSRGGYRMMATTNPALCRRVALRYSFGIIALSTLAPVVNLTTWAFAVDSLPINLYMSWLAWRFYKNKDSESARRLFRFSLLHLPLLMLLLLISKKKLYEKNIDAKSKTV</sequence>
<evidence type="ECO:0000256" key="10">
    <source>
        <dbReference type="SAM" id="Phobius"/>
    </source>
</evidence>
<evidence type="ECO:0000256" key="6">
    <source>
        <dbReference type="ARBA" id="ARBA00023128"/>
    </source>
</evidence>
<organism evidence="11 12">
    <name type="scientific">Saccoglossus kowalevskii</name>
    <name type="common">Acorn worm</name>
    <dbReference type="NCBI Taxonomy" id="10224"/>
    <lineage>
        <taxon>Eukaryota</taxon>
        <taxon>Metazoa</taxon>
        <taxon>Hemichordata</taxon>
        <taxon>Enteropneusta</taxon>
        <taxon>Harrimaniidae</taxon>
        <taxon>Saccoglossus</taxon>
    </lineage>
</organism>
<feature type="transmembrane region" description="Helical" evidence="10">
    <location>
        <begin position="379"/>
        <end position="396"/>
    </location>
</feature>
<comment type="function">
    <text evidence="9">Converts protoheme IX and farnesyl diphosphate to heme O.</text>
</comment>
<keyword evidence="2 9" id="KW-0808">Transferase</keyword>
<name>A0ABM0GPS0_SACKO</name>
<dbReference type="CDD" id="cd13957">
    <property type="entry name" value="PT_UbiA_Cox10"/>
    <property type="match status" value="1"/>
</dbReference>
<feature type="transmembrane region" description="Helical" evidence="10">
    <location>
        <begin position="186"/>
        <end position="203"/>
    </location>
</feature>
<feature type="transmembrane region" description="Helical" evidence="10">
    <location>
        <begin position="434"/>
        <end position="452"/>
    </location>
</feature>
<keyword evidence="11" id="KW-1185">Reference proteome</keyword>
<dbReference type="PANTHER" id="PTHR43448:SF2">
    <property type="entry name" value="PROTOHEME IX FARNESYLTRANSFERASE, MITOCHONDRIAL"/>
    <property type="match status" value="1"/>
</dbReference>
<dbReference type="Proteomes" id="UP000694865">
    <property type="component" value="Unplaced"/>
</dbReference>
<dbReference type="Gene3D" id="1.10.357.140">
    <property type="entry name" value="UbiA prenyltransferase"/>
    <property type="match status" value="1"/>
</dbReference>
<dbReference type="Pfam" id="PF01040">
    <property type="entry name" value="UbiA"/>
    <property type="match status" value="1"/>
</dbReference>
<dbReference type="InterPro" id="IPR016315">
    <property type="entry name" value="Protohaem_IX_farnesylTrfase_mt"/>
</dbReference>
<proteinExistence type="inferred from homology"/>
<evidence type="ECO:0000313" key="11">
    <source>
        <dbReference type="Proteomes" id="UP000694865"/>
    </source>
</evidence>
<protein>
    <recommendedName>
        <fullName evidence="9">Protoheme IX farnesyltransferase, mitochondrial</fullName>
        <ecNumber evidence="9">2.5.1.-</ecNumber>
    </recommendedName>
    <alternativeName>
        <fullName evidence="9">Heme O synthase</fullName>
    </alternativeName>
</protein>
<dbReference type="HAMAP" id="MF_00154">
    <property type="entry name" value="CyoE_CtaB"/>
    <property type="match status" value="1"/>
</dbReference>
<keyword evidence="7 9" id="KW-0350">Heme biosynthesis</keyword>
<dbReference type="PANTHER" id="PTHR43448">
    <property type="entry name" value="PROTOHEME IX FARNESYLTRANSFERASE, MITOCHONDRIAL"/>
    <property type="match status" value="1"/>
</dbReference>
<evidence type="ECO:0000256" key="3">
    <source>
        <dbReference type="ARBA" id="ARBA00022692"/>
    </source>
</evidence>
<dbReference type="RefSeq" id="XP_002734617.2">
    <property type="nucleotide sequence ID" value="XM_002734571.2"/>
</dbReference>
<keyword evidence="4" id="KW-0809">Transit peptide</keyword>
<evidence type="ECO:0000256" key="2">
    <source>
        <dbReference type="ARBA" id="ARBA00022679"/>
    </source>
</evidence>
<keyword evidence="5 10" id="KW-1133">Transmembrane helix</keyword>
<feature type="transmembrane region" description="Helical" evidence="10">
    <location>
        <begin position="336"/>
        <end position="358"/>
    </location>
</feature>
<dbReference type="GeneID" id="100370708"/>
<dbReference type="InterPro" id="IPR044878">
    <property type="entry name" value="UbiA_sf"/>
</dbReference>
<dbReference type="EC" id="2.5.1.-" evidence="9"/>
<keyword evidence="3 10" id="KW-0812">Transmembrane</keyword>
<comment type="subcellular location">
    <subcellularLocation>
        <location evidence="1">Mitochondrion membrane</location>
        <topology evidence="1">Multi-pass membrane protein</topology>
    </subcellularLocation>
</comment>
<dbReference type="InterPro" id="IPR006369">
    <property type="entry name" value="Protohaem_IX_farnesylTrfase"/>
</dbReference>
<dbReference type="PIRSF" id="PIRSF001773">
    <property type="entry name" value="COX10"/>
    <property type="match status" value="1"/>
</dbReference>
<comment type="similarity">
    <text evidence="9">Belongs to the ubiA prenyltransferase family.</text>
</comment>
<reference evidence="12" key="1">
    <citation type="submission" date="2025-08" db="UniProtKB">
        <authorList>
            <consortium name="RefSeq"/>
        </authorList>
    </citation>
    <scope>IDENTIFICATION</scope>
    <source>
        <tissue evidence="12">Testes</tissue>
    </source>
</reference>
<keyword evidence="6 9" id="KW-0496">Mitochondrion</keyword>
<dbReference type="NCBIfam" id="TIGR01473">
    <property type="entry name" value="cyoE_ctaB"/>
    <property type="match status" value="1"/>
</dbReference>
<evidence type="ECO:0000256" key="7">
    <source>
        <dbReference type="ARBA" id="ARBA00023133"/>
    </source>
</evidence>
<feature type="transmembrane region" description="Helical" evidence="10">
    <location>
        <begin position="309"/>
        <end position="330"/>
    </location>
</feature>
<gene>
    <name evidence="12" type="primary">LOC100370708</name>
</gene>
<accession>A0ABM0GPS0</accession>
<evidence type="ECO:0000256" key="4">
    <source>
        <dbReference type="ARBA" id="ARBA00022946"/>
    </source>
</evidence>
<evidence type="ECO:0000256" key="5">
    <source>
        <dbReference type="ARBA" id="ARBA00022989"/>
    </source>
</evidence>
<evidence type="ECO:0000256" key="9">
    <source>
        <dbReference type="PIRNR" id="PIRNR001773"/>
    </source>
</evidence>
<evidence type="ECO:0000256" key="8">
    <source>
        <dbReference type="ARBA" id="ARBA00023136"/>
    </source>
</evidence>
<evidence type="ECO:0000256" key="1">
    <source>
        <dbReference type="ARBA" id="ARBA00004225"/>
    </source>
</evidence>